<dbReference type="Gene3D" id="1.10.645.10">
    <property type="entry name" value="Cytochrome-c3 Hydrogenase, chain B"/>
    <property type="match status" value="1"/>
</dbReference>
<keyword evidence="1" id="KW-0560">Oxidoreductase</keyword>
<reference evidence="1 2" key="1">
    <citation type="submission" date="2018-06" db="EMBL/GenBank/DDBJ databases">
        <authorList>
            <consortium name="Pathogen Informatics"/>
            <person name="Doyle S."/>
        </authorList>
    </citation>
    <scope>NUCLEOTIDE SEQUENCE [LARGE SCALE GENOMIC DNA]</scope>
    <source>
        <strain evidence="1 2">NCTC11112</strain>
    </source>
</reference>
<dbReference type="GO" id="GO:0033748">
    <property type="term" value="F:hydrogenase (acceptor) activity"/>
    <property type="evidence" value="ECO:0007669"/>
    <property type="project" value="UniProtKB-EC"/>
</dbReference>
<dbReference type="EC" id="1.12.99.6" evidence="1"/>
<gene>
    <name evidence="1" type="primary">hyaB_1</name>
    <name evidence="1" type="ORF">NCTC11112_04786</name>
</gene>
<dbReference type="Proteomes" id="UP000254817">
    <property type="component" value="Unassembled WGS sequence"/>
</dbReference>
<dbReference type="AlphaFoldDB" id="A0A376MUU7"/>
<proteinExistence type="predicted"/>
<sequence>MSTQYETQGYTINNAGRRLVVDPITRIEGHMRCEVNINDQNVITMPSPAAPCFAGWRSSCRARPARCVGVR</sequence>
<evidence type="ECO:0000313" key="1">
    <source>
        <dbReference type="EMBL" id="STG54211.1"/>
    </source>
</evidence>
<name>A0A376MUU7_ECOLX</name>
<protein>
    <submittedName>
        <fullName evidence="1">Hydrogenase-1 large subunit</fullName>
        <ecNumber evidence="1">1.12.99.6</ecNumber>
    </submittedName>
</protein>
<evidence type="ECO:0000313" key="2">
    <source>
        <dbReference type="Proteomes" id="UP000254817"/>
    </source>
</evidence>
<organism evidence="1 2">
    <name type="scientific">Escherichia coli</name>
    <dbReference type="NCBI Taxonomy" id="562"/>
    <lineage>
        <taxon>Bacteria</taxon>
        <taxon>Pseudomonadati</taxon>
        <taxon>Pseudomonadota</taxon>
        <taxon>Gammaproteobacteria</taxon>
        <taxon>Enterobacterales</taxon>
        <taxon>Enterobacteriaceae</taxon>
        <taxon>Escherichia</taxon>
    </lineage>
</organism>
<dbReference type="EMBL" id="UGAW01000001">
    <property type="protein sequence ID" value="STG54211.1"/>
    <property type="molecule type" value="Genomic_DNA"/>
</dbReference>
<accession>A0A376MUU7</accession>
<dbReference type="SUPFAM" id="SSF56762">
    <property type="entry name" value="HydB/Nqo4-like"/>
    <property type="match status" value="1"/>
</dbReference>
<dbReference type="InterPro" id="IPR029014">
    <property type="entry name" value="NiFe-Hase_large"/>
</dbReference>